<dbReference type="PANTHER" id="PTHR43715">
    <property type="entry name" value="GDP-MANNOSE 4,6-DEHYDRATASE"/>
    <property type="match status" value="1"/>
</dbReference>
<protein>
    <submittedName>
        <fullName evidence="4">Putative carbohydrate modification (GMD)</fullName>
    </submittedName>
</protein>
<dbReference type="InterPro" id="IPR001509">
    <property type="entry name" value="Epimerase_deHydtase"/>
</dbReference>
<dbReference type="Gene3D" id="3.40.50.720">
    <property type="entry name" value="NAD(P)-binding Rossmann-like Domain"/>
    <property type="match status" value="1"/>
</dbReference>
<evidence type="ECO:0000256" key="1">
    <source>
        <dbReference type="ARBA" id="ARBA00023239"/>
    </source>
</evidence>
<dbReference type="PANTHER" id="PTHR43715:SF1">
    <property type="entry name" value="GDP-MANNOSE 4,6 DEHYDRATASE"/>
    <property type="match status" value="1"/>
</dbReference>
<dbReference type="Pfam" id="PF01370">
    <property type="entry name" value="Epimerase"/>
    <property type="match status" value="1"/>
</dbReference>
<reference evidence="4 5" key="1">
    <citation type="journal article" date="2012" name="Proc. Natl. Acad. Sci. U.S.A.">
        <title>Archaeal virus with exceptional virion architecture and the largest single-stranded DNA genome.</title>
        <authorList>
            <person name="Mochizuki T."/>
            <person name="Krupovic M."/>
            <person name="Pehau-Arnaudet G."/>
            <person name="Sako Y."/>
            <person name="Forterre P."/>
            <person name="Prangishvili D."/>
        </authorList>
    </citation>
    <scope>NUCLEOTIDE SEQUENCE [LARGE SCALE GENOMIC DNA]</scope>
</reference>
<dbReference type="Gene3D" id="3.90.25.10">
    <property type="entry name" value="UDP-galactose 4-epimerase, domain 1"/>
    <property type="match status" value="1"/>
</dbReference>
<dbReference type="SUPFAM" id="SSF51735">
    <property type="entry name" value="NAD(P)-binding Rossmann-fold domains"/>
    <property type="match status" value="1"/>
</dbReference>
<dbReference type="GO" id="GO:0008446">
    <property type="term" value="F:GDP-mannose 4,6-dehydratase activity"/>
    <property type="evidence" value="ECO:0007669"/>
    <property type="project" value="InterPro"/>
</dbReference>
<dbReference type="EMBL" id="HE681887">
    <property type="protein sequence ID" value="CCG27852.1"/>
    <property type="molecule type" value="Genomic_DNA"/>
</dbReference>
<evidence type="ECO:0000313" key="5">
    <source>
        <dbReference type="Proteomes" id="UP000003929"/>
    </source>
</evidence>
<dbReference type="KEGG" id="vg:40526267"/>
<evidence type="ECO:0000256" key="2">
    <source>
        <dbReference type="SAM" id="MobiDB-lite"/>
    </source>
</evidence>
<dbReference type="GeneID" id="40526267"/>
<dbReference type="InterPro" id="IPR006368">
    <property type="entry name" value="GDP_Man_deHydtase"/>
</dbReference>
<evidence type="ECO:0000313" key="4">
    <source>
        <dbReference type="EMBL" id="CCG27852.1"/>
    </source>
</evidence>
<sequence length="390" mass="44029">MRGVRVLITGVTGFKGSYLAKRLVEEGWRVFGLVRGRSDNHRFVRLRLLGILDNVELVDGDMTDPVSLQRAIAKTQPDVIFHLAAQSFVGRSFEAPLETFNINAYGTVALLEAARAHVPDSKIIVAGSSEEYGKQFISEMQWERSGKPGPEPKRLPELPIREDNPLRPVSPYALSKVVEDFACQAYARMYNMDCTVLRVFNTEGPLRGEVFVTASIVKQLVAVKNGLRKYVELGNVAAMRDWSHIEDTIEAYYNATKVRGGVYNVGSGRINSVLYFLVRAFNAVFNDEAELVRIEDRNVITLFPEEVDEMILSYMKEGVEPFKPGMRISVIGKRHSVDVVLSRERFRPADVPLLQADYSRFAQATGWKPMRSLDDIIEDLVSFYTGRWKP</sequence>
<organism evidence="4 5">
    <name type="scientific">Alphaspiravirus yamagawaense</name>
    <dbReference type="NCBI Taxonomy" id="1157339"/>
    <lineage>
        <taxon>Viruses</taxon>
        <taxon>Viruses incertae sedis</taxon>
        <taxon>Spiraviridae</taxon>
        <taxon>Alphaspiravirus</taxon>
    </lineage>
</organism>
<name>J7Q7J8_9VIRU</name>
<keyword evidence="1" id="KW-0456">Lyase</keyword>
<dbReference type="GO" id="GO:0042351">
    <property type="term" value="P:'de novo' GDP-L-fucose biosynthetic process"/>
    <property type="evidence" value="ECO:0007669"/>
    <property type="project" value="TreeGrafter"/>
</dbReference>
<dbReference type="InterPro" id="IPR036291">
    <property type="entry name" value="NAD(P)-bd_dom_sf"/>
</dbReference>
<evidence type="ECO:0000259" key="3">
    <source>
        <dbReference type="Pfam" id="PF01370"/>
    </source>
</evidence>
<feature type="domain" description="NAD-dependent epimerase/dehydratase" evidence="3">
    <location>
        <begin position="6"/>
        <end position="266"/>
    </location>
</feature>
<dbReference type="RefSeq" id="YP_009666084.1">
    <property type="nucleotide sequence ID" value="NC_043427.1"/>
</dbReference>
<proteinExistence type="predicted"/>
<gene>
    <name evidence="4" type="primary">39-390</name>
</gene>
<feature type="region of interest" description="Disordered" evidence="2">
    <location>
        <begin position="142"/>
        <end position="162"/>
    </location>
</feature>
<keyword evidence="5" id="KW-1185">Reference proteome</keyword>
<accession>J7Q7J8</accession>
<dbReference type="Proteomes" id="UP000003929">
    <property type="component" value="Segment"/>
</dbReference>
<dbReference type="CDD" id="cd05260">
    <property type="entry name" value="GDP_MD_SDR_e"/>
    <property type="match status" value="1"/>
</dbReference>